<keyword evidence="9" id="KW-1185">Reference proteome</keyword>
<dbReference type="InterPro" id="IPR036627">
    <property type="entry name" value="CobW-likC_sf"/>
</dbReference>
<feature type="domain" description="CobW C-terminal" evidence="7">
    <location>
        <begin position="396"/>
        <end position="490"/>
    </location>
</feature>
<organism evidence="8 9">
    <name type="scientific">Rhododendron griersonianum</name>
    <dbReference type="NCBI Taxonomy" id="479676"/>
    <lineage>
        <taxon>Eukaryota</taxon>
        <taxon>Viridiplantae</taxon>
        <taxon>Streptophyta</taxon>
        <taxon>Embryophyta</taxon>
        <taxon>Tracheophyta</taxon>
        <taxon>Spermatophyta</taxon>
        <taxon>Magnoliopsida</taxon>
        <taxon>eudicotyledons</taxon>
        <taxon>Gunneridae</taxon>
        <taxon>Pentapetalae</taxon>
        <taxon>asterids</taxon>
        <taxon>Ericales</taxon>
        <taxon>Ericaceae</taxon>
        <taxon>Ericoideae</taxon>
        <taxon>Rhodoreae</taxon>
        <taxon>Rhododendron</taxon>
    </lineage>
</organism>
<dbReference type="PANTHER" id="PTHR13748:SF62">
    <property type="entry name" value="COBW DOMAIN-CONTAINING PROTEIN"/>
    <property type="match status" value="1"/>
</dbReference>
<keyword evidence="3" id="KW-0143">Chaperone</keyword>
<dbReference type="GO" id="GO:0000166">
    <property type="term" value="F:nucleotide binding"/>
    <property type="evidence" value="ECO:0007669"/>
    <property type="project" value="UniProtKB-KW"/>
</dbReference>
<dbReference type="Proteomes" id="UP000823749">
    <property type="component" value="Chromosome 12"/>
</dbReference>
<keyword evidence="6" id="KW-0812">Transmembrane</keyword>
<dbReference type="GO" id="GO:0005737">
    <property type="term" value="C:cytoplasm"/>
    <property type="evidence" value="ECO:0007669"/>
    <property type="project" value="TreeGrafter"/>
</dbReference>
<comment type="similarity">
    <text evidence="4">Belongs to the SIMIBI class G3E GTPase family. ZNG1 subfamily.</text>
</comment>
<dbReference type="SUPFAM" id="SSF52540">
    <property type="entry name" value="P-loop containing nucleoside triphosphate hydrolases"/>
    <property type="match status" value="1"/>
</dbReference>
<dbReference type="AlphaFoldDB" id="A0AAV6I3X7"/>
<dbReference type="CDD" id="cd03112">
    <property type="entry name" value="CobW-like"/>
    <property type="match status" value="1"/>
</dbReference>
<dbReference type="Pfam" id="PF07683">
    <property type="entry name" value="CobW_C"/>
    <property type="match status" value="1"/>
</dbReference>
<keyword evidence="6" id="KW-0472">Membrane</keyword>
<evidence type="ECO:0000313" key="9">
    <source>
        <dbReference type="Proteomes" id="UP000823749"/>
    </source>
</evidence>
<dbReference type="SUPFAM" id="SSF90002">
    <property type="entry name" value="Hypothetical protein YjiA, C-terminal domain"/>
    <property type="match status" value="1"/>
</dbReference>
<evidence type="ECO:0000313" key="8">
    <source>
        <dbReference type="EMBL" id="KAG5523263.1"/>
    </source>
</evidence>
<dbReference type="PANTHER" id="PTHR13748">
    <property type="entry name" value="COBW-RELATED"/>
    <property type="match status" value="1"/>
</dbReference>
<dbReference type="InterPro" id="IPR027417">
    <property type="entry name" value="P-loop_NTPase"/>
</dbReference>
<dbReference type="InterPro" id="IPR011629">
    <property type="entry name" value="CobW-like_C"/>
</dbReference>
<evidence type="ECO:0000256" key="3">
    <source>
        <dbReference type="ARBA" id="ARBA00023186"/>
    </source>
</evidence>
<keyword evidence="1" id="KW-0547">Nucleotide-binding</keyword>
<dbReference type="Gene3D" id="3.30.1220.10">
    <property type="entry name" value="CobW-like, C-terminal domain"/>
    <property type="match status" value="1"/>
</dbReference>
<evidence type="ECO:0000256" key="1">
    <source>
        <dbReference type="ARBA" id="ARBA00022741"/>
    </source>
</evidence>
<dbReference type="InterPro" id="IPR003495">
    <property type="entry name" value="CobW/HypB/UreG_nucleotide-bd"/>
</dbReference>
<comment type="catalytic activity">
    <reaction evidence="5">
        <text>GTP + H2O = GDP + phosphate + H(+)</text>
        <dbReference type="Rhea" id="RHEA:19669"/>
        <dbReference type="ChEBI" id="CHEBI:15377"/>
        <dbReference type="ChEBI" id="CHEBI:15378"/>
        <dbReference type="ChEBI" id="CHEBI:37565"/>
        <dbReference type="ChEBI" id="CHEBI:43474"/>
        <dbReference type="ChEBI" id="CHEBI:58189"/>
    </reaction>
    <physiologicalReaction direction="left-to-right" evidence="5">
        <dbReference type="Rhea" id="RHEA:19670"/>
    </physiologicalReaction>
</comment>
<dbReference type="InterPro" id="IPR051316">
    <property type="entry name" value="Zinc-reg_GTPase_activator"/>
</dbReference>
<dbReference type="Gene3D" id="3.40.50.300">
    <property type="entry name" value="P-loop containing nucleotide triphosphate hydrolases"/>
    <property type="match status" value="1"/>
</dbReference>
<keyword evidence="2" id="KW-0378">Hydrolase</keyword>
<reference evidence="8" key="1">
    <citation type="submission" date="2020-08" db="EMBL/GenBank/DDBJ databases">
        <title>Plant Genome Project.</title>
        <authorList>
            <person name="Zhang R.-G."/>
        </authorList>
    </citation>
    <scope>NUCLEOTIDE SEQUENCE</scope>
    <source>
        <strain evidence="8">WSP0</strain>
        <tissue evidence="8">Leaf</tissue>
    </source>
</reference>
<dbReference type="FunFam" id="3.40.50.300:FF:000778">
    <property type="entry name" value="GTP-binding protein YjiA"/>
    <property type="match status" value="1"/>
</dbReference>
<evidence type="ECO:0000256" key="2">
    <source>
        <dbReference type="ARBA" id="ARBA00022801"/>
    </source>
</evidence>
<dbReference type="SMART" id="SM00833">
    <property type="entry name" value="CobW_C"/>
    <property type="match status" value="1"/>
</dbReference>
<proteinExistence type="inferred from homology"/>
<comment type="caution">
    <text evidence="8">The sequence shown here is derived from an EMBL/GenBank/DDBJ whole genome shotgun (WGS) entry which is preliminary data.</text>
</comment>
<evidence type="ECO:0000256" key="4">
    <source>
        <dbReference type="ARBA" id="ARBA00034320"/>
    </source>
</evidence>
<evidence type="ECO:0000256" key="6">
    <source>
        <dbReference type="SAM" id="Phobius"/>
    </source>
</evidence>
<accession>A0AAV6I3X7</accession>
<protein>
    <recommendedName>
        <fullName evidence="7">CobW C-terminal domain-containing protein</fullName>
    </recommendedName>
</protein>
<evidence type="ECO:0000259" key="7">
    <source>
        <dbReference type="SMART" id="SM00833"/>
    </source>
</evidence>
<dbReference type="EMBL" id="JACTNZ010000012">
    <property type="protein sequence ID" value="KAG5523263.1"/>
    <property type="molecule type" value="Genomic_DNA"/>
</dbReference>
<feature type="transmembrane region" description="Helical" evidence="6">
    <location>
        <begin position="336"/>
        <end position="357"/>
    </location>
</feature>
<sequence length="491" mass="54531">MASISLDIAAAAFVGLAKCHSKYPSCSRVRTSVLPLLWRPKCHHTALNFRSISTQVTQPRILSIEMPKSKRFSRGFTAAAAPAQAESSDVSTKLPPDDRIPATVITGFLGSGKTTLLNHILTADHGKRIAVIENEYGEVDIDGSLVAAKTTGAEDIVMLNNGCLCCTVRGDLVRMIVELVNKKKGKFDHIVIETTGLANPAPIIQTFYAEDEIFNDVKLDGVVTLVDAKHANIHLDDVKPKGVVNEAVEQIAYADRIIVNKTDLVGEPQVASLIQRIRSINGLANLKQTQFGKVDLDYVLGIGGFDLERLYDFRYLSQFVDLELKVLSTLKIQRKIMLVTAMITSTIMIMITIIMMTTNMVLQFDLMNYLCIDFFNTNAEHHDDHHSHDHTHDPGVSSVSIVCEGSLDLEKANMWLGTLLMERSDDIYRMKGLLSVEGMKERFVFQGVHDIFQGSPDRLWNADEQRTNKIVFIGKNLNAQELEKGFKACLV</sequence>
<dbReference type="GO" id="GO:0016787">
    <property type="term" value="F:hydrolase activity"/>
    <property type="evidence" value="ECO:0007669"/>
    <property type="project" value="UniProtKB-KW"/>
</dbReference>
<name>A0AAV6I3X7_9ERIC</name>
<keyword evidence="6" id="KW-1133">Transmembrane helix</keyword>
<evidence type="ECO:0000256" key="5">
    <source>
        <dbReference type="ARBA" id="ARBA00049117"/>
    </source>
</evidence>
<gene>
    <name evidence="8" type="ORF">RHGRI_035179</name>
</gene>
<dbReference type="Pfam" id="PF02492">
    <property type="entry name" value="cobW"/>
    <property type="match status" value="1"/>
</dbReference>